<name>A0A9P0L314_ACAOB</name>
<accession>A0A9P0L314</accession>
<dbReference type="EMBL" id="CAKOFQ010006931">
    <property type="protein sequence ID" value="CAH1983102.1"/>
    <property type="molecule type" value="Genomic_DNA"/>
</dbReference>
<dbReference type="Proteomes" id="UP001152888">
    <property type="component" value="Unassembled WGS sequence"/>
</dbReference>
<evidence type="ECO:0000313" key="2">
    <source>
        <dbReference type="EMBL" id="CAH1983102.1"/>
    </source>
</evidence>
<gene>
    <name evidence="2" type="ORF">ACAOBT_LOCUS15368</name>
</gene>
<sequence>MNNRGYPMGACPQQKNSRNKGIGNSSDVRFCLWTSGYQVKMGALENTEVKTYVHQIWIWMQPQLSLLNSITVTGF</sequence>
<comment type="caution">
    <text evidence="2">The sequence shown here is derived from an EMBL/GenBank/DDBJ whole genome shotgun (WGS) entry which is preliminary data.</text>
</comment>
<organism evidence="2 3">
    <name type="scientific">Acanthoscelides obtectus</name>
    <name type="common">Bean weevil</name>
    <name type="synonym">Bruchus obtectus</name>
    <dbReference type="NCBI Taxonomy" id="200917"/>
    <lineage>
        <taxon>Eukaryota</taxon>
        <taxon>Metazoa</taxon>
        <taxon>Ecdysozoa</taxon>
        <taxon>Arthropoda</taxon>
        <taxon>Hexapoda</taxon>
        <taxon>Insecta</taxon>
        <taxon>Pterygota</taxon>
        <taxon>Neoptera</taxon>
        <taxon>Endopterygota</taxon>
        <taxon>Coleoptera</taxon>
        <taxon>Polyphaga</taxon>
        <taxon>Cucujiformia</taxon>
        <taxon>Chrysomeloidea</taxon>
        <taxon>Chrysomelidae</taxon>
        <taxon>Bruchinae</taxon>
        <taxon>Bruchini</taxon>
        <taxon>Acanthoscelides</taxon>
    </lineage>
</organism>
<dbReference type="AlphaFoldDB" id="A0A9P0L314"/>
<reference evidence="2" key="1">
    <citation type="submission" date="2022-03" db="EMBL/GenBank/DDBJ databases">
        <authorList>
            <person name="Sayadi A."/>
        </authorList>
    </citation>
    <scope>NUCLEOTIDE SEQUENCE</scope>
</reference>
<evidence type="ECO:0000256" key="1">
    <source>
        <dbReference type="SAM" id="MobiDB-lite"/>
    </source>
</evidence>
<keyword evidence="3" id="KW-1185">Reference proteome</keyword>
<evidence type="ECO:0000313" key="3">
    <source>
        <dbReference type="Proteomes" id="UP001152888"/>
    </source>
</evidence>
<feature type="region of interest" description="Disordered" evidence="1">
    <location>
        <begin position="1"/>
        <end position="23"/>
    </location>
</feature>
<protein>
    <submittedName>
        <fullName evidence="2">Uncharacterized protein</fullName>
    </submittedName>
</protein>
<proteinExistence type="predicted"/>